<organism evidence="2">
    <name type="scientific">viral metagenome</name>
    <dbReference type="NCBI Taxonomy" id="1070528"/>
    <lineage>
        <taxon>unclassified sequences</taxon>
        <taxon>metagenomes</taxon>
        <taxon>organismal metagenomes</taxon>
    </lineage>
</organism>
<name>A0A6C0K8V3_9ZZZZ</name>
<evidence type="ECO:0000259" key="1">
    <source>
        <dbReference type="Pfam" id="PF01755"/>
    </source>
</evidence>
<proteinExistence type="predicted"/>
<feature type="domain" description="Glycosyl transferase family 25" evidence="1">
    <location>
        <begin position="9"/>
        <end position="179"/>
    </location>
</feature>
<sequence>MKNTVLIEDIYVINLDSSKKRLDEFTAKANAQNIPFKRWSAVKGRDMTYDDFRSLGTPRWALQDLTKKRKGELGCYYSHFSLISEMSKKSVSSNKAVLIFEDDVRFPENFLHKLQEVLSEVPSDWDIVFLGHEKSKFFPGQTGKVRKLKDFWGCHAYIVRKSSIPKFLPYLQFPSEPIDNILEDLGARGFINNYAPVKPIAFPGTGVSDISDKMPAPEYREDAYPPK</sequence>
<reference evidence="2" key="1">
    <citation type="journal article" date="2020" name="Nature">
        <title>Giant virus diversity and host interactions through global metagenomics.</title>
        <authorList>
            <person name="Schulz F."/>
            <person name="Roux S."/>
            <person name="Paez-Espino D."/>
            <person name="Jungbluth S."/>
            <person name="Walsh D.A."/>
            <person name="Denef V.J."/>
            <person name="McMahon K.D."/>
            <person name="Konstantinidis K.T."/>
            <person name="Eloe-Fadrosh E.A."/>
            <person name="Kyrpides N.C."/>
            <person name="Woyke T."/>
        </authorList>
    </citation>
    <scope>NUCLEOTIDE SEQUENCE</scope>
    <source>
        <strain evidence="2">GVMAG-S-1101182-85</strain>
    </source>
</reference>
<dbReference type="CDD" id="cd06532">
    <property type="entry name" value="Glyco_transf_25"/>
    <property type="match status" value="1"/>
</dbReference>
<dbReference type="AlphaFoldDB" id="A0A6C0K8V3"/>
<accession>A0A6C0K8V3</accession>
<evidence type="ECO:0000313" key="2">
    <source>
        <dbReference type="EMBL" id="QHU14139.1"/>
    </source>
</evidence>
<protein>
    <recommendedName>
        <fullName evidence="1">Glycosyl transferase family 25 domain-containing protein</fullName>
    </recommendedName>
</protein>
<dbReference type="EMBL" id="MN740831">
    <property type="protein sequence ID" value="QHU14139.1"/>
    <property type="molecule type" value="Genomic_DNA"/>
</dbReference>
<dbReference type="InterPro" id="IPR002654">
    <property type="entry name" value="Glyco_trans_25"/>
</dbReference>
<dbReference type="Pfam" id="PF01755">
    <property type="entry name" value="Glyco_transf_25"/>
    <property type="match status" value="1"/>
</dbReference>